<evidence type="ECO:0000313" key="2">
    <source>
        <dbReference type="Proteomes" id="UP001516400"/>
    </source>
</evidence>
<feature type="non-terminal residue" evidence="1">
    <location>
        <position position="61"/>
    </location>
</feature>
<sequence length="61" mass="7067">MIAREDENGIVVLNWLDTRYVRVLTTNHATEMVDINTNFACTSRQKNKQEPLPISEYNKGK</sequence>
<dbReference type="Proteomes" id="UP001516400">
    <property type="component" value="Unassembled WGS sequence"/>
</dbReference>
<gene>
    <name evidence="1" type="ORF">HHI36_005704</name>
</gene>
<proteinExistence type="predicted"/>
<organism evidence="1 2">
    <name type="scientific">Cryptolaemus montrouzieri</name>
    <dbReference type="NCBI Taxonomy" id="559131"/>
    <lineage>
        <taxon>Eukaryota</taxon>
        <taxon>Metazoa</taxon>
        <taxon>Ecdysozoa</taxon>
        <taxon>Arthropoda</taxon>
        <taxon>Hexapoda</taxon>
        <taxon>Insecta</taxon>
        <taxon>Pterygota</taxon>
        <taxon>Neoptera</taxon>
        <taxon>Endopterygota</taxon>
        <taxon>Coleoptera</taxon>
        <taxon>Polyphaga</taxon>
        <taxon>Cucujiformia</taxon>
        <taxon>Coccinelloidea</taxon>
        <taxon>Coccinellidae</taxon>
        <taxon>Scymninae</taxon>
        <taxon>Scymnini</taxon>
        <taxon>Cryptolaemus</taxon>
    </lineage>
</organism>
<comment type="caution">
    <text evidence="1">The sequence shown here is derived from an EMBL/GenBank/DDBJ whole genome shotgun (WGS) entry which is preliminary data.</text>
</comment>
<dbReference type="EMBL" id="JABFTP020000144">
    <property type="protein sequence ID" value="KAL3282522.1"/>
    <property type="molecule type" value="Genomic_DNA"/>
</dbReference>
<dbReference type="AlphaFoldDB" id="A0ABD2NVR6"/>
<accession>A0ABD2NVR6</accession>
<evidence type="ECO:0000313" key="1">
    <source>
        <dbReference type="EMBL" id="KAL3282522.1"/>
    </source>
</evidence>
<keyword evidence="2" id="KW-1185">Reference proteome</keyword>
<protein>
    <submittedName>
        <fullName evidence="1">Uncharacterized protein</fullName>
    </submittedName>
</protein>
<name>A0ABD2NVR6_9CUCU</name>
<reference evidence="1 2" key="1">
    <citation type="journal article" date="2021" name="BMC Biol.">
        <title>Horizontally acquired antibacterial genes associated with adaptive radiation of ladybird beetles.</title>
        <authorList>
            <person name="Li H.S."/>
            <person name="Tang X.F."/>
            <person name="Huang Y.H."/>
            <person name="Xu Z.Y."/>
            <person name="Chen M.L."/>
            <person name="Du X.Y."/>
            <person name="Qiu B.Y."/>
            <person name="Chen P.T."/>
            <person name="Zhang W."/>
            <person name="Slipinski A."/>
            <person name="Escalona H.E."/>
            <person name="Waterhouse R.M."/>
            <person name="Zwick A."/>
            <person name="Pang H."/>
        </authorList>
    </citation>
    <scope>NUCLEOTIDE SEQUENCE [LARGE SCALE GENOMIC DNA]</scope>
    <source>
        <strain evidence="1">SYSU2018</strain>
    </source>
</reference>